<gene>
    <name evidence="2" type="ORF">PREVCOP_06025</name>
</gene>
<dbReference type="HOGENOM" id="CLU_023034_5_5_10"/>
<feature type="domain" description="Transposase IS66 C-terminal" evidence="1">
    <location>
        <begin position="25"/>
        <end position="61"/>
    </location>
</feature>
<dbReference type="Pfam" id="PF13817">
    <property type="entry name" value="DDE_Tnp_IS66_C"/>
    <property type="match status" value="1"/>
</dbReference>
<comment type="caution">
    <text evidence="2">The sequence shown here is derived from an EMBL/GenBank/DDBJ whole genome shotgun (WGS) entry which is preliminary data.</text>
</comment>
<dbReference type="EMBL" id="ACBX02000035">
    <property type="protein sequence ID" value="EFB34590.1"/>
    <property type="molecule type" value="Genomic_DNA"/>
</dbReference>
<dbReference type="AlphaFoldDB" id="D1PFL7"/>
<dbReference type="PROSITE" id="PS51257">
    <property type="entry name" value="PROKAR_LIPOPROTEIN"/>
    <property type="match status" value="1"/>
</dbReference>
<keyword evidence="3" id="KW-1185">Reference proteome</keyword>
<evidence type="ECO:0000313" key="3">
    <source>
        <dbReference type="Proteomes" id="UP000004477"/>
    </source>
</evidence>
<organism evidence="2 3">
    <name type="scientific">Segatella copri DSM 18205</name>
    <dbReference type="NCBI Taxonomy" id="537011"/>
    <lineage>
        <taxon>Bacteria</taxon>
        <taxon>Pseudomonadati</taxon>
        <taxon>Bacteroidota</taxon>
        <taxon>Bacteroidia</taxon>
        <taxon>Bacteroidales</taxon>
        <taxon>Prevotellaceae</taxon>
        <taxon>Segatella</taxon>
    </lineage>
</organism>
<reference evidence="2" key="1">
    <citation type="submission" date="2009-11" db="EMBL/GenBank/DDBJ databases">
        <authorList>
            <person name="Weinstock G."/>
            <person name="Sodergren E."/>
            <person name="Clifton S."/>
            <person name="Fulton L."/>
            <person name="Fulton B."/>
            <person name="Courtney L."/>
            <person name="Fronick C."/>
            <person name="Harrison M."/>
            <person name="Strong C."/>
            <person name="Farmer C."/>
            <person name="Delahaunty K."/>
            <person name="Markovic C."/>
            <person name="Hall O."/>
            <person name="Minx P."/>
            <person name="Tomlinson C."/>
            <person name="Mitreva M."/>
            <person name="Nelson J."/>
            <person name="Hou S."/>
            <person name="Wollam A."/>
            <person name="Pepin K.H."/>
            <person name="Johnson M."/>
            <person name="Bhonagiri V."/>
            <person name="Nash W.E."/>
            <person name="Warren W."/>
            <person name="Chinwalla A."/>
            <person name="Mardis E.R."/>
            <person name="Wilson R.K."/>
        </authorList>
    </citation>
    <scope>NUCLEOTIDE SEQUENCE [LARGE SCALE GENOMIC DNA]</scope>
    <source>
        <strain evidence="2">DSM 18205</strain>
    </source>
</reference>
<dbReference type="PaxDb" id="537011-PREVCOP_06025"/>
<dbReference type="InterPro" id="IPR039552">
    <property type="entry name" value="IS66_C"/>
</dbReference>
<accession>D1PFL7</accession>
<name>D1PFL7_9BACT</name>
<evidence type="ECO:0000313" key="2">
    <source>
        <dbReference type="EMBL" id="EFB34590.1"/>
    </source>
</evidence>
<evidence type="ECO:0000259" key="1">
    <source>
        <dbReference type="Pfam" id="PF13817"/>
    </source>
</evidence>
<proteinExistence type="predicted"/>
<protein>
    <recommendedName>
        <fullName evidence="1">Transposase IS66 C-terminal domain-containing protein</fullName>
    </recommendedName>
</protein>
<dbReference type="Proteomes" id="UP000004477">
    <property type="component" value="Unassembled WGS sequence"/>
</dbReference>
<dbReference type="STRING" id="537011.PREVCOP_06025"/>
<sequence length="69" mass="8279">MVMGKKAYLFCRDLDACKRAAMMYSLFGACKVLDKNPERWLCYVLKHIDSMPEDKYYTLLPEFWEDEEQ</sequence>